<dbReference type="AlphaFoldDB" id="A0A1I0RN01"/>
<feature type="domain" description="HMA" evidence="1">
    <location>
        <begin position="1"/>
        <end position="67"/>
    </location>
</feature>
<organism evidence="2 3">
    <name type="scientific">Chitinophaga arvensicola</name>
    <dbReference type="NCBI Taxonomy" id="29529"/>
    <lineage>
        <taxon>Bacteria</taxon>
        <taxon>Pseudomonadati</taxon>
        <taxon>Bacteroidota</taxon>
        <taxon>Chitinophagia</taxon>
        <taxon>Chitinophagales</taxon>
        <taxon>Chitinophagaceae</taxon>
        <taxon>Chitinophaga</taxon>
    </lineage>
</organism>
<dbReference type="GO" id="GO:0046872">
    <property type="term" value="F:metal ion binding"/>
    <property type="evidence" value="ECO:0007669"/>
    <property type="project" value="InterPro"/>
</dbReference>
<proteinExistence type="predicted"/>
<evidence type="ECO:0000313" key="2">
    <source>
        <dbReference type="EMBL" id="SEW42594.1"/>
    </source>
</evidence>
<name>A0A1I0RN01_9BACT</name>
<sequence length="70" mass="7584">MSTTQFKTNIKCSGCIATVTPVLNELVGSDNWKVDLASADKVLTVTKEHLDKSEIRNAIEKAGYKAEALS</sequence>
<dbReference type="EMBL" id="FOJG01000001">
    <property type="protein sequence ID" value="SEW42594.1"/>
    <property type="molecule type" value="Genomic_DNA"/>
</dbReference>
<dbReference type="OrthoDB" id="677920at2"/>
<keyword evidence="3" id="KW-1185">Reference proteome</keyword>
<dbReference type="PROSITE" id="PS50846">
    <property type="entry name" value="HMA_2"/>
    <property type="match status" value="1"/>
</dbReference>
<dbReference type="Gene3D" id="3.30.70.100">
    <property type="match status" value="1"/>
</dbReference>
<dbReference type="RefSeq" id="WP_089896203.1">
    <property type="nucleotide sequence ID" value="NZ_FOJG01000001.1"/>
</dbReference>
<dbReference type="InterPro" id="IPR036163">
    <property type="entry name" value="HMA_dom_sf"/>
</dbReference>
<dbReference type="CDD" id="cd00371">
    <property type="entry name" value="HMA"/>
    <property type="match status" value="1"/>
</dbReference>
<reference evidence="3" key="1">
    <citation type="submission" date="2016-10" db="EMBL/GenBank/DDBJ databases">
        <authorList>
            <person name="Varghese N."/>
            <person name="Submissions S."/>
        </authorList>
    </citation>
    <scope>NUCLEOTIDE SEQUENCE [LARGE SCALE GENOMIC DNA]</scope>
    <source>
        <strain evidence="3">DSM 3695</strain>
    </source>
</reference>
<dbReference type="STRING" id="29529.SAMN04488122_3121"/>
<gene>
    <name evidence="2" type="ORF">SAMN04488122_3121</name>
</gene>
<evidence type="ECO:0000313" key="3">
    <source>
        <dbReference type="Proteomes" id="UP000199310"/>
    </source>
</evidence>
<evidence type="ECO:0000259" key="1">
    <source>
        <dbReference type="PROSITE" id="PS50846"/>
    </source>
</evidence>
<protein>
    <submittedName>
        <fullName evidence="2">Copper chaperone CopZ</fullName>
    </submittedName>
</protein>
<dbReference type="Proteomes" id="UP000199310">
    <property type="component" value="Unassembled WGS sequence"/>
</dbReference>
<dbReference type="InterPro" id="IPR006121">
    <property type="entry name" value="HMA_dom"/>
</dbReference>
<accession>A0A1I0RN01</accession>
<dbReference type="SUPFAM" id="SSF55008">
    <property type="entry name" value="HMA, heavy metal-associated domain"/>
    <property type="match status" value="1"/>
</dbReference>
<dbReference type="Pfam" id="PF00403">
    <property type="entry name" value="HMA"/>
    <property type="match status" value="1"/>
</dbReference>